<dbReference type="InterPro" id="IPR048469">
    <property type="entry name" value="YchJ-like_M"/>
</dbReference>
<name>A0ABU4UIP0_9GAMM</name>
<dbReference type="RefSeq" id="WP_225892937.1">
    <property type="nucleotide sequence ID" value="NZ_JAXARY010000014.1"/>
</dbReference>
<feature type="domain" description="YchJ-like middle NTF2-like" evidence="2">
    <location>
        <begin position="27"/>
        <end position="83"/>
    </location>
</feature>
<evidence type="ECO:0000259" key="2">
    <source>
        <dbReference type="Pfam" id="PF17775"/>
    </source>
</evidence>
<gene>
    <name evidence="3" type="ORF">QLH52_15550</name>
</gene>
<feature type="region of interest" description="Disordered" evidence="1">
    <location>
        <begin position="87"/>
        <end position="120"/>
    </location>
</feature>
<accession>A0ABU4UIP0</accession>
<dbReference type="InterPro" id="IPR032710">
    <property type="entry name" value="NTF2-like_dom_sf"/>
</dbReference>
<comment type="caution">
    <text evidence="3">The sequence shown here is derived from an EMBL/GenBank/DDBJ whole genome shotgun (WGS) entry which is preliminary data.</text>
</comment>
<dbReference type="Pfam" id="PF17775">
    <property type="entry name" value="YchJ_M-like"/>
    <property type="match status" value="1"/>
</dbReference>
<evidence type="ECO:0000313" key="3">
    <source>
        <dbReference type="EMBL" id="MDX8128710.1"/>
    </source>
</evidence>
<dbReference type="SUPFAM" id="SSF54427">
    <property type="entry name" value="NTF2-like"/>
    <property type="match status" value="1"/>
</dbReference>
<keyword evidence="4" id="KW-1185">Reference proteome</keyword>
<evidence type="ECO:0000256" key="1">
    <source>
        <dbReference type="SAM" id="MobiDB-lite"/>
    </source>
</evidence>
<proteinExistence type="predicted"/>
<dbReference type="Gene3D" id="3.10.450.50">
    <property type="match status" value="1"/>
</dbReference>
<dbReference type="EMBL" id="JAXARY010000014">
    <property type="protein sequence ID" value="MDX8128710.1"/>
    <property type="molecule type" value="Genomic_DNA"/>
</dbReference>
<dbReference type="Proteomes" id="UP001284537">
    <property type="component" value="Unassembled WGS sequence"/>
</dbReference>
<sequence length="120" mass="13373">MTLCPGGSKLDYAECCGPIIDGAPAPTTEALMRSRYTAFVQRKLDHVERTHAPEIKEDFNRAEAERMAEECEWRSLEIRNATEMANGYMSPAGRHDKTSQPERIGGAGICRQENPVSRGF</sequence>
<evidence type="ECO:0000313" key="4">
    <source>
        <dbReference type="Proteomes" id="UP001284537"/>
    </source>
</evidence>
<organism evidence="3 4">
    <name type="scientific">Methylomonas defluvii</name>
    <dbReference type="NCBI Taxonomy" id="3045149"/>
    <lineage>
        <taxon>Bacteria</taxon>
        <taxon>Pseudomonadati</taxon>
        <taxon>Pseudomonadota</taxon>
        <taxon>Gammaproteobacteria</taxon>
        <taxon>Methylococcales</taxon>
        <taxon>Methylococcaceae</taxon>
        <taxon>Methylomonas</taxon>
    </lineage>
</organism>
<reference evidence="3 4" key="1">
    <citation type="submission" date="2023-11" db="EMBL/GenBank/DDBJ databases">
        <authorList>
            <person name="Ouyang M.-Y."/>
        </authorList>
    </citation>
    <scope>NUCLEOTIDE SEQUENCE [LARGE SCALE GENOMIC DNA]</scope>
    <source>
        <strain evidence="3 4">OY6</strain>
    </source>
</reference>
<protein>
    <submittedName>
        <fullName evidence="3">YchJ family metal-binding protein</fullName>
    </submittedName>
</protein>